<feature type="domain" description="N-acetyltransferase" evidence="1">
    <location>
        <begin position="23"/>
        <end position="186"/>
    </location>
</feature>
<organism evidence="2 3">
    <name type="scientific">Jiangella alkaliphila</name>
    <dbReference type="NCBI Taxonomy" id="419479"/>
    <lineage>
        <taxon>Bacteria</taxon>
        <taxon>Bacillati</taxon>
        <taxon>Actinomycetota</taxon>
        <taxon>Actinomycetes</taxon>
        <taxon>Jiangellales</taxon>
        <taxon>Jiangellaceae</taxon>
        <taxon>Jiangella</taxon>
    </lineage>
</organism>
<evidence type="ECO:0000313" key="2">
    <source>
        <dbReference type="EMBL" id="SDU58097.1"/>
    </source>
</evidence>
<dbReference type="AlphaFoldDB" id="A0A1H2JP25"/>
<dbReference type="InterPro" id="IPR038764">
    <property type="entry name" value="GNAT_N_AcTrfase_prd"/>
</dbReference>
<dbReference type="PROSITE" id="PS51186">
    <property type="entry name" value="GNAT"/>
    <property type="match status" value="1"/>
</dbReference>
<dbReference type="Proteomes" id="UP000182977">
    <property type="component" value="Chromosome I"/>
</dbReference>
<protein>
    <submittedName>
        <fullName evidence="2">Predicted acetyltransferase, GNAT superfamily</fullName>
    </submittedName>
</protein>
<dbReference type="Pfam" id="PF00583">
    <property type="entry name" value="Acetyltransf_1"/>
    <property type="match status" value="1"/>
</dbReference>
<dbReference type="InterPro" id="IPR000182">
    <property type="entry name" value="GNAT_dom"/>
</dbReference>
<dbReference type="InterPro" id="IPR016181">
    <property type="entry name" value="Acyl_CoA_acyltransferase"/>
</dbReference>
<accession>A0A1H2JP25</accession>
<dbReference type="SUPFAM" id="SSF55729">
    <property type="entry name" value="Acyl-CoA N-acyltransferases (Nat)"/>
    <property type="match status" value="1"/>
</dbReference>
<dbReference type="GO" id="GO:0016747">
    <property type="term" value="F:acyltransferase activity, transferring groups other than amino-acyl groups"/>
    <property type="evidence" value="ECO:0007669"/>
    <property type="project" value="InterPro"/>
</dbReference>
<evidence type="ECO:0000259" key="1">
    <source>
        <dbReference type="PROSITE" id="PS51186"/>
    </source>
</evidence>
<keyword evidence="2" id="KW-0808">Transferase</keyword>
<sequence length="288" mass="30807">MTGRPERRIIDDMAAQPATVARLTIRELSALGDLEEVYALFDRIWQPDRSNPPVTVEHLRALTHAGNYVAGAYDGDELIGACVGFFAAPPGRSLHSHVAGVSSAARGRHVGFALKAHQREWALAHGLSEITWTFDPLVRRNAYFNLAKLQARPSDYLVDFYGDMDDAINGGQGSDRLLTRWRLDAPEVAAATAAGGGTGAVAPPDAVAALTESPSGRPLVAPRSAWARAPRLLVATPPDIESLRAADPETARQWRAAMRDVLGELIGGGARVAGFTRPGMYVVERAGA</sequence>
<dbReference type="PANTHER" id="PTHR41700">
    <property type="entry name" value="GCN5-RELATED N-ACETYLTRANSFERASE"/>
    <property type="match status" value="1"/>
</dbReference>
<dbReference type="OrthoDB" id="9797990at2"/>
<dbReference type="CDD" id="cd04301">
    <property type="entry name" value="NAT_SF"/>
    <property type="match status" value="1"/>
</dbReference>
<gene>
    <name evidence="2" type="ORF">SAMN04488563_2912</name>
</gene>
<reference evidence="3" key="1">
    <citation type="submission" date="2016-10" db="EMBL/GenBank/DDBJ databases">
        <authorList>
            <person name="Varghese N."/>
            <person name="Submissions S."/>
        </authorList>
    </citation>
    <scope>NUCLEOTIDE SEQUENCE [LARGE SCALE GENOMIC DNA]</scope>
    <source>
        <strain evidence="3">DSM 45079</strain>
    </source>
</reference>
<dbReference type="STRING" id="419479.SAMN04488563_2912"/>
<dbReference type="Gene3D" id="3.40.630.30">
    <property type="match status" value="1"/>
</dbReference>
<evidence type="ECO:0000313" key="3">
    <source>
        <dbReference type="Proteomes" id="UP000182977"/>
    </source>
</evidence>
<dbReference type="EMBL" id="LT629791">
    <property type="protein sequence ID" value="SDU58097.1"/>
    <property type="molecule type" value="Genomic_DNA"/>
</dbReference>
<name>A0A1H2JP25_9ACTN</name>
<keyword evidence="3" id="KW-1185">Reference proteome</keyword>
<proteinExistence type="predicted"/>
<dbReference type="PANTHER" id="PTHR41700:SF1">
    <property type="entry name" value="N-ACETYLTRANSFERASE DOMAIN-CONTAINING PROTEIN"/>
    <property type="match status" value="1"/>
</dbReference>